<dbReference type="EMBL" id="CP060724">
    <property type="protein sequence ID" value="QNN75407.1"/>
    <property type="molecule type" value="Genomic_DNA"/>
</dbReference>
<keyword evidence="2" id="KW-1185">Reference proteome</keyword>
<dbReference type="RefSeq" id="WP_187529240.1">
    <property type="nucleotide sequence ID" value="NZ_CP060724.1"/>
</dbReference>
<organism evidence="1 2">
    <name type="scientific">Weissella diestrammenae</name>
    <dbReference type="NCBI Taxonomy" id="1162633"/>
    <lineage>
        <taxon>Bacteria</taxon>
        <taxon>Bacillati</taxon>
        <taxon>Bacillota</taxon>
        <taxon>Bacilli</taxon>
        <taxon>Lactobacillales</taxon>
        <taxon>Lactobacillaceae</taxon>
        <taxon>Weissella</taxon>
    </lineage>
</organism>
<sequence>MEQILGMIYDDQRYTIMIDDEIAGIIAIQFTSEPNHLSLIGEPLASW</sequence>
<evidence type="ECO:0000313" key="1">
    <source>
        <dbReference type="EMBL" id="QNN75407.1"/>
    </source>
</evidence>
<dbReference type="KEGG" id="wdi:H9L19_00425"/>
<accession>A0A7G9T5N2</accession>
<dbReference type="Proteomes" id="UP000515800">
    <property type="component" value="Chromosome"/>
</dbReference>
<protein>
    <submittedName>
        <fullName evidence="1">Uncharacterized protein</fullName>
    </submittedName>
</protein>
<evidence type="ECO:0000313" key="2">
    <source>
        <dbReference type="Proteomes" id="UP000515800"/>
    </source>
</evidence>
<name>A0A7G9T5N2_9LACO</name>
<gene>
    <name evidence="1" type="ORF">H9L19_00425</name>
</gene>
<reference evidence="1 2" key="1">
    <citation type="submission" date="2020-08" db="EMBL/GenBank/DDBJ databases">
        <title>Genome sequence of Weissella diestrammenae KACC 16890T.</title>
        <authorList>
            <person name="Hyun D.-W."/>
            <person name="Bae J.-W."/>
        </authorList>
    </citation>
    <scope>NUCLEOTIDE SEQUENCE [LARGE SCALE GENOMIC DNA]</scope>
    <source>
        <strain evidence="1 2">KACC 16890</strain>
    </source>
</reference>
<dbReference type="AlphaFoldDB" id="A0A7G9T5N2"/>
<proteinExistence type="predicted"/>